<dbReference type="STRING" id="542762.A0A4V3WLB6"/>
<feature type="chain" id="PRO_5020629617" description="Wall-associated receptor kinase galacturonan-binding domain-containing protein" evidence="3">
    <location>
        <begin position="27"/>
        <end position="387"/>
    </location>
</feature>
<evidence type="ECO:0000256" key="2">
    <source>
        <dbReference type="ARBA" id="ARBA00022729"/>
    </source>
</evidence>
<accession>A0A4V3WLB6</accession>
<evidence type="ECO:0000259" key="4">
    <source>
        <dbReference type="Pfam" id="PF13947"/>
    </source>
</evidence>
<keyword evidence="2 3" id="KW-0732">Signal</keyword>
<dbReference type="GO" id="GO:0016020">
    <property type="term" value="C:membrane"/>
    <property type="evidence" value="ECO:0007669"/>
    <property type="project" value="UniProtKB-SubCell"/>
</dbReference>
<gene>
    <name evidence="5" type="ORF">TEA_025419</name>
</gene>
<dbReference type="Pfam" id="PF13947">
    <property type="entry name" value="GUB_WAK_bind"/>
    <property type="match status" value="1"/>
</dbReference>
<dbReference type="GO" id="GO:0030247">
    <property type="term" value="F:polysaccharide binding"/>
    <property type="evidence" value="ECO:0007669"/>
    <property type="project" value="InterPro"/>
</dbReference>
<organism evidence="5 6">
    <name type="scientific">Camellia sinensis var. sinensis</name>
    <name type="common">China tea</name>
    <dbReference type="NCBI Taxonomy" id="542762"/>
    <lineage>
        <taxon>Eukaryota</taxon>
        <taxon>Viridiplantae</taxon>
        <taxon>Streptophyta</taxon>
        <taxon>Embryophyta</taxon>
        <taxon>Tracheophyta</taxon>
        <taxon>Spermatophyta</taxon>
        <taxon>Magnoliopsida</taxon>
        <taxon>eudicotyledons</taxon>
        <taxon>Gunneridae</taxon>
        <taxon>Pentapetalae</taxon>
        <taxon>asterids</taxon>
        <taxon>Ericales</taxon>
        <taxon>Theaceae</taxon>
        <taxon>Camellia</taxon>
    </lineage>
</organism>
<dbReference type="AlphaFoldDB" id="A0A4V3WLB6"/>
<protein>
    <recommendedName>
        <fullName evidence="4">Wall-associated receptor kinase galacturonan-binding domain-containing protein</fullName>
    </recommendedName>
</protein>
<feature type="signal peptide" evidence="3">
    <location>
        <begin position="1"/>
        <end position="26"/>
    </location>
</feature>
<evidence type="ECO:0000313" key="5">
    <source>
        <dbReference type="EMBL" id="THG04097.1"/>
    </source>
</evidence>
<reference evidence="5 6" key="1">
    <citation type="journal article" date="2018" name="Proc. Natl. Acad. Sci. U.S.A.">
        <title>Draft genome sequence of Camellia sinensis var. sinensis provides insights into the evolution of the tea genome and tea quality.</title>
        <authorList>
            <person name="Wei C."/>
            <person name="Yang H."/>
            <person name="Wang S."/>
            <person name="Zhao J."/>
            <person name="Liu C."/>
            <person name="Gao L."/>
            <person name="Xia E."/>
            <person name="Lu Y."/>
            <person name="Tai Y."/>
            <person name="She G."/>
            <person name="Sun J."/>
            <person name="Cao H."/>
            <person name="Tong W."/>
            <person name="Gao Q."/>
            <person name="Li Y."/>
            <person name="Deng W."/>
            <person name="Jiang X."/>
            <person name="Wang W."/>
            <person name="Chen Q."/>
            <person name="Zhang S."/>
            <person name="Li H."/>
            <person name="Wu J."/>
            <person name="Wang P."/>
            <person name="Li P."/>
            <person name="Shi C."/>
            <person name="Zheng F."/>
            <person name="Jian J."/>
            <person name="Huang B."/>
            <person name="Shan D."/>
            <person name="Shi M."/>
            <person name="Fang C."/>
            <person name="Yue Y."/>
            <person name="Li F."/>
            <person name="Li D."/>
            <person name="Wei S."/>
            <person name="Han B."/>
            <person name="Jiang C."/>
            <person name="Yin Y."/>
            <person name="Xia T."/>
            <person name="Zhang Z."/>
            <person name="Bennetzen J.L."/>
            <person name="Zhao S."/>
            <person name="Wan X."/>
        </authorList>
    </citation>
    <scope>NUCLEOTIDE SEQUENCE [LARGE SCALE GENOMIC DNA]</scope>
    <source>
        <strain evidence="6">cv. Shuchazao</strain>
        <tissue evidence="5">Leaf</tissue>
    </source>
</reference>
<dbReference type="InterPro" id="IPR025287">
    <property type="entry name" value="WAK_GUB"/>
</dbReference>
<evidence type="ECO:0000256" key="3">
    <source>
        <dbReference type="SAM" id="SignalP"/>
    </source>
</evidence>
<proteinExistence type="predicted"/>
<dbReference type="Proteomes" id="UP000306102">
    <property type="component" value="Unassembled WGS sequence"/>
</dbReference>
<dbReference type="PANTHER" id="PTHR33491">
    <property type="entry name" value="OSJNBA0016N04.9 PROTEIN"/>
    <property type="match status" value="1"/>
</dbReference>
<feature type="domain" description="Wall-associated receptor kinase galacturonan-binding" evidence="4">
    <location>
        <begin position="37"/>
        <end position="88"/>
    </location>
</feature>
<dbReference type="EMBL" id="SDRB02010812">
    <property type="protein sequence ID" value="THG04097.1"/>
    <property type="molecule type" value="Genomic_DNA"/>
</dbReference>
<evidence type="ECO:0000256" key="1">
    <source>
        <dbReference type="ARBA" id="ARBA00004167"/>
    </source>
</evidence>
<evidence type="ECO:0000313" key="6">
    <source>
        <dbReference type="Proteomes" id="UP000306102"/>
    </source>
</evidence>
<sequence length="387" mass="42031">MGLQLVRVILSVVLLLLLLWPTKTSALVNASLAKYGCQAKCGNISIPYPFGIGQNCSFDSWYSVECKNNIKPYLTRIDLEVLEISIDDMDSYVQVNSPVISTNCPESDTTVNNNGSTAGDTVTSTVDLRNSPFVLSTTANIFMAVGCDNHALMTYVNDSTIAGCISICNSGTRTSGGGGGDLTNSCFGVNCCLSPITGPDLQAFKVNLQSVGQARRGASLQPSSCINALLVDQNWLTAYLTDPFAVQNMSHVPAVLNWDLYLSAENYTSYQNFYDALGIINPYRTVCYESVTMLSISNRTSIRFTCHCDYLSLGNPYLPSGCQEARANAGREFMVVLDHCRNMARANAGTVQGFAKPLKKNWILNNKRGTHVTYDVVLNGNGTKDDL</sequence>
<comment type="subcellular location">
    <subcellularLocation>
        <location evidence="1">Membrane</location>
        <topology evidence="1">Single-pass membrane protein</topology>
    </subcellularLocation>
</comment>
<comment type="caution">
    <text evidence="5">The sequence shown here is derived from an EMBL/GenBank/DDBJ whole genome shotgun (WGS) entry which is preliminary data.</text>
</comment>
<name>A0A4V3WLB6_CAMSN</name>
<keyword evidence="6" id="KW-1185">Reference proteome</keyword>